<sequence length="205" mass="21772">MSDALVWQAMPQGWIEFVAHGESTRDAWWEDYLRSGEGWLPDEARDALTAGYRAGCDVFRDTEFDFAGIAIAATETPFVSIMCTRVMRGTTADVGAHTYGIHALLPALRFGEDAVAEPFQADDGRTGSVTTAIVAEQGADVVVSIGEITLPGDGGNVVVLGVCTDPERRDFLALHTAFALSTTRLLPAGVRPEPAAGLITAESTA</sequence>
<keyword evidence="2" id="KW-1185">Reference proteome</keyword>
<evidence type="ECO:0000313" key="1">
    <source>
        <dbReference type="EMBL" id="MBD8012376.1"/>
    </source>
</evidence>
<organism evidence="1 2">
    <name type="scientific">Microbacterium commune</name>
    <dbReference type="NCBI Taxonomy" id="2762219"/>
    <lineage>
        <taxon>Bacteria</taxon>
        <taxon>Bacillati</taxon>
        <taxon>Actinomycetota</taxon>
        <taxon>Actinomycetes</taxon>
        <taxon>Micrococcales</taxon>
        <taxon>Microbacteriaceae</taxon>
        <taxon>Microbacterium</taxon>
    </lineage>
</organism>
<reference evidence="1 2" key="1">
    <citation type="submission" date="2020-08" db="EMBL/GenBank/DDBJ databases">
        <title>A Genomic Blueprint of the Chicken Gut Microbiome.</title>
        <authorList>
            <person name="Gilroy R."/>
            <person name="Ravi A."/>
            <person name="Getino M."/>
            <person name="Pursley I."/>
            <person name="Horton D.L."/>
            <person name="Alikhan N.-F."/>
            <person name="Baker D."/>
            <person name="Gharbi K."/>
            <person name="Hall N."/>
            <person name="Watson M."/>
            <person name="Adriaenssens E.M."/>
            <person name="Foster-Nyarko E."/>
            <person name="Jarju S."/>
            <person name="Secka A."/>
            <person name="Antonio M."/>
            <person name="Oren A."/>
            <person name="Chaudhuri R."/>
            <person name="La Ragione R.M."/>
            <person name="Hildebrand F."/>
            <person name="Pallen M.J."/>
        </authorList>
    </citation>
    <scope>NUCLEOTIDE SEQUENCE [LARGE SCALE GENOMIC DNA]</scope>
    <source>
        <strain evidence="1 2">Re1</strain>
    </source>
</reference>
<comment type="caution">
    <text evidence="1">The sequence shown here is derived from an EMBL/GenBank/DDBJ whole genome shotgun (WGS) entry which is preliminary data.</text>
</comment>
<name>A0ABR8W5V7_9MICO</name>
<proteinExistence type="predicted"/>
<protein>
    <submittedName>
        <fullName evidence="1">Uncharacterized protein</fullName>
    </submittedName>
</protein>
<evidence type="ECO:0000313" key="2">
    <source>
        <dbReference type="Proteomes" id="UP000611521"/>
    </source>
</evidence>
<gene>
    <name evidence="1" type="ORF">H9633_08680</name>
</gene>
<dbReference type="EMBL" id="JACSPX010000001">
    <property type="protein sequence ID" value="MBD8012376.1"/>
    <property type="molecule type" value="Genomic_DNA"/>
</dbReference>
<dbReference type="RefSeq" id="WP_191712797.1">
    <property type="nucleotide sequence ID" value="NZ_JACSPX010000001.1"/>
</dbReference>
<accession>A0ABR8W5V7</accession>
<dbReference type="Proteomes" id="UP000611521">
    <property type="component" value="Unassembled WGS sequence"/>
</dbReference>